<evidence type="ECO:0000313" key="11">
    <source>
        <dbReference type="Proteomes" id="UP000003598"/>
    </source>
</evidence>
<organism evidence="10 11">
    <name type="scientific">Paraprevotella clara YIT 11840</name>
    <dbReference type="NCBI Taxonomy" id="762968"/>
    <lineage>
        <taxon>Bacteria</taxon>
        <taxon>Pseudomonadati</taxon>
        <taxon>Bacteroidota</taxon>
        <taxon>Bacteroidia</taxon>
        <taxon>Bacteroidales</taxon>
        <taxon>Prevotellaceae</taxon>
        <taxon>Paraprevotella</taxon>
    </lineage>
</organism>
<dbReference type="FunFam" id="3.40.50.1370:FF:000002">
    <property type="entry name" value="Aspartate carbamoyltransferase 2"/>
    <property type="match status" value="1"/>
</dbReference>
<evidence type="ECO:0000256" key="3">
    <source>
        <dbReference type="ARBA" id="ARBA00022679"/>
    </source>
</evidence>
<evidence type="ECO:0000256" key="2">
    <source>
        <dbReference type="ARBA" id="ARBA00008896"/>
    </source>
</evidence>
<feature type="binding site" evidence="7">
    <location>
        <position position="229"/>
    </location>
    <ligand>
        <name>L-aspartate</name>
        <dbReference type="ChEBI" id="CHEBI:29991"/>
    </ligand>
</feature>
<dbReference type="NCBIfam" id="TIGR00670">
    <property type="entry name" value="asp_carb_tr"/>
    <property type="match status" value="1"/>
</dbReference>
<dbReference type="PANTHER" id="PTHR45753:SF6">
    <property type="entry name" value="ASPARTATE CARBAMOYLTRANSFERASE"/>
    <property type="match status" value="1"/>
</dbReference>
<evidence type="ECO:0000256" key="6">
    <source>
        <dbReference type="ARBA" id="ARBA00048859"/>
    </source>
</evidence>
<evidence type="ECO:0000256" key="4">
    <source>
        <dbReference type="ARBA" id="ARBA00022975"/>
    </source>
</evidence>
<feature type="binding site" evidence="7">
    <location>
        <position position="330"/>
    </location>
    <ligand>
        <name>carbamoyl phosphate</name>
        <dbReference type="ChEBI" id="CHEBI:58228"/>
    </ligand>
</feature>
<feature type="binding site" evidence="7">
    <location>
        <position position="291"/>
    </location>
    <ligand>
        <name>L-aspartate</name>
        <dbReference type="ChEBI" id="CHEBI:29991"/>
    </ligand>
</feature>
<feature type="binding site" evidence="7">
    <location>
        <position position="118"/>
    </location>
    <ligand>
        <name>carbamoyl phosphate</name>
        <dbReference type="ChEBI" id="CHEBI:58228"/>
    </ligand>
</feature>
<keyword evidence="11" id="KW-1185">Reference proteome</keyword>
<evidence type="ECO:0000259" key="8">
    <source>
        <dbReference type="Pfam" id="PF00185"/>
    </source>
</evidence>
<comment type="pathway">
    <text evidence="1 7">Pyrimidine metabolism; UMP biosynthesis via de novo pathway; (S)-dihydroorotate from bicarbonate: step 2/3.</text>
</comment>
<feature type="binding site" evidence="7">
    <location>
        <position position="196"/>
    </location>
    <ligand>
        <name>carbamoyl phosphate</name>
        <dbReference type="ChEBI" id="CHEBI:58228"/>
    </ligand>
</feature>
<feature type="binding site" evidence="7">
    <location>
        <position position="199"/>
    </location>
    <ligand>
        <name>carbamoyl phosphate</name>
        <dbReference type="ChEBI" id="CHEBI:58228"/>
    </ligand>
</feature>
<dbReference type="EMBL" id="AFFY01000074">
    <property type="protein sequence ID" value="EHG98542.1"/>
    <property type="molecule type" value="Genomic_DNA"/>
</dbReference>
<dbReference type="STRING" id="762968.HMPREF9441_03649"/>
<comment type="function">
    <text evidence="5 7">Catalyzes the condensation of carbamoyl phosphate and aspartate to form carbamoyl aspartate and inorganic phosphate, the committed step in the de novo pyrimidine nucleotide biosynthesis pathway.</text>
</comment>
<dbReference type="Gene3D" id="3.40.50.1370">
    <property type="entry name" value="Aspartate/ornithine carbamoyltransferase"/>
    <property type="match status" value="2"/>
</dbReference>
<dbReference type="InterPro" id="IPR002082">
    <property type="entry name" value="Asp_carbamoyltransf"/>
</dbReference>
<dbReference type="HOGENOM" id="CLU_043846_1_2_10"/>
<name>G5SW76_9BACT</name>
<dbReference type="GO" id="GO:0044205">
    <property type="term" value="P:'de novo' UMP biosynthetic process"/>
    <property type="evidence" value="ECO:0007669"/>
    <property type="project" value="UniProtKB-UniRule"/>
</dbReference>
<feature type="domain" description="Aspartate/ornithine carbamoyltransferase Asp/Orn-binding" evidence="8">
    <location>
        <begin position="216"/>
        <end position="363"/>
    </location>
</feature>
<dbReference type="PRINTS" id="PR00101">
    <property type="entry name" value="ATCASE"/>
</dbReference>
<comment type="caution">
    <text evidence="10">The sequence shown here is derived from an EMBL/GenBank/DDBJ whole genome shotgun (WGS) entry which is preliminary data.</text>
</comment>
<dbReference type="PROSITE" id="PS00097">
    <property type="entry name" value="CARBAMOYLTRANSFERASE"/>
    <property type="match status" value="1"/>
</dbReference>
<dbReference type="HAMAP" id="MF_00001">
    <property type="entry name" value="Asp_carb_tr"/>
    <property type="match status" value="1"/>
</dbReference>
<dbReference type="FunFam" id="3.40.50.1370:FF:000001">
    <property type="entry name" value="Aspartate carbamoyltransferase"/>
    <property type="match status" value="1"/>
</dbReference>
<dbReference type="Pfam" id="PF02729">
    <property type="entry name" value="OTCace_N"/>
    <property type="match status" value="1"/>
</dbReference>
<evidence type="ECO:0000256" key="5">
    <source>
        <dbReference type="ARBA" id="ARBA00043884"/>
    </source>
</evidence>
<keyword evidence="4 7" id="KW-0665">Pyrimidine biosynthesis</keyword>
<accession>G5SW76</accession>
<evidence type="ECO:0000259" key="9">
    <source>
        <dbReference type="Pfam" id="PF02729"/>
    </source>
</evidence>
<dbReference type="eggNOG" id="COG0540">
    <property type="taxonomic scope" value="Bacteria"/>
</dbReference>
<dbReference type="UniPathway" id="UPA00070">
    <property type="reaction ID" value="UER00116"/>
</dbReference>
<dbReference type="SUPFAM" id="SSF53671">
    <property type="entry name" value="Aspartate/ornithine carbamoyltransferase"/>
    <property type="match status" value="1"/>
</dbReference>
<dbReference type="GO" id="GO:0006520">
    <property type="term" value="P:amino acid metabolic process"/>
    <property type="evidence" value="ECO:0007669"/>
    <property type="project" value="InterPro"/>
</dbReference>
<evidence type="ECO:0000256" key="7">
    <source>
        <dbReference type="HAMAP-Rule" id="MF_00001"/>
    </source>
</evidence>
<dbReference type="PANTHER" id="PTHR45753">
    <property type="entry name" value="ORNITHINE CARBAMOYLTRANSFERASE, MITOCHONDRIAL"/>
    <property type="match status" value="1"/>
</dbReference>
<evidence type="ECO:0000313" key="10">
    <source>
        <dbReference type="EMBL" id="EHG98542.1"/>
    </source>
</evidence>
<dbReference type="InterPro" id="IPR006131">
    <property type="entry name" value="Asp_carbamoyltransf_Asp/Orn-bd"/>
</dbReference>
<comment type="similarity">
    <text evidence="2 7">Belongs to the aspartate/ornithine carbamoyltransferase superfamily. ATCase family.</text>
</comment>
<dbReference type="GO" id="GO:0005829">
    <property type="term" value="C:cytosol"/>
    <property type="evidence" value="ECO:0007669"/>
    <property type="project" value="TreeGrafter"/>
</dbReference>
<dbReference type="InterPro" id="IPR006132">
    <property type="entry name" value="Asp/Orn_carbamoyltranf_P-bd"/>
</dbReference>
<feature type="binding site" evidence="7">
    <location>
        <position position="147"/>
    </location>
    <ligand>
        <name>L-aspartate</name>
        <dbReference type="ChEBI" id="CHEBI:29991"/>
    </ligand>
</feature>
<feature type="binding site" evidence="7">
    <location>
        <position position="168"/>
    </location>
    <ligand>
        <name>carbamoyl phosphate</name>
        <dbReference type="ChEBI" id="CHEBI:58228"/>
    </ligand>
</feature>
<dbReference type="Proteomes" id="UP000003598">
    <property type="component" value="Unassembled WGS sequence"/>
</dbReference>
<feature type="binding site" evidence="7">
    <location>
        <position position="119"/>
    </location>
    <ligand>
        <name>carbamoyl phosphate</name>
        <dbReference type="ChEBI" id="CHEBI:58228"/>
    </ligand>
</feature>
<keyword evidence="3 7" id="KW-0808">Transferase</keyword>
<dbReference type="InterPro" id="IPR006130">
    <property type="entry name" value="Asp/Orn_carbamoylTrfase"/>
</dbReference>
<dbReference type="GO" id="GO:0004070">
    <property type="term" value="F:aspartate carbamoyltransferase activity"/>
    <property type="evidence" value="ECO:0007669"/>
    <property type="project" value="UniProtKB-UniRule"/>
</dbReference>
<dbReference type="PATRIC" id="fig|762968.3.peg.3204"/>
<comment type="subunit">
    <text evidence="7">Heterododecamer (2C3:3R2) of six catalytic PyrB chains organized as two trimers (C3), and six regulatory PyrI chains organized as three dimers (R2).</text>
</comment>
<dbReference type="InterPro" id="IPR036901">
    <property type="entry name" value="Asp/Orn_carbamoylTrfase_sf"/>
</dbReference>
<feature type="domain" description="Aspartate/ornithine carbamoyltransferase carbamoyl-P binding" evidence="9">
    <location>
        <begin position="71"/>
        <end position="208"/>
    </location>
</feature>
<comment type="catalytic activity">
    <reaction evidence="6 7">
        <text>carbamoyl phosphate + L-aspartate = N-carbamoyl-L-aspartate + phosphate + H(+)</text>
        <dbReference type="Rhea" id="RHEA:20013"/>
        <dbReference type="ChEBI" id="CHEBI:15378"/>
        <dbReference type="ChEBI" id="CHEBI:29991"/>
        <dbReference type="ChEBI" id="CHEBI:32814"/>
        <dbReference type="ChEBI" id="CHEBI:43474"/>
        <dbReference type="ChEBI" id="CHEBI:58228"/>
        <dbReference type="EC" id="2.1.3.2"/>
    </reaction>
</comment>
<dbReference type="EC" id="2.1.3.2" evidence="7"/>
<protein>
    <recommendedName>
        <fullName evidence="7">Aspartate carbamoyltransferase</fullName>
        <ecNumber evidence="7">2.1.3.2</ecNumber>
    </recommendedName>
    <alternativeName>
        <fullName evidence="7">Aspartate transcarbamylase</fullName>
        <shortName evidence="7">ATCase</shortName>
    </alternativeName>
</protein>
<evidence type="ECO:0000256" key="1">
    <source>
        <dbReference type="ARBA" id="ARBA00004852"/>
    </source>
</evidence>
<feature type="binding site" evidence="7">
    <location>
        <position position="331"/>
    </location>
    <ligand>
        <name>carbamoyl phosphate</name>
        <dbReference type="ChEBI" id="CHEBI:58228"/>
    </ligand>
</feature>
<reference evidence="10 11" key="1">
    <citation type="submission" date="2011-03" db="EMBL/GenBank/DDBJ databases">
        <authorList>
            <person name="Weinstock G."/>
            <person name="Sodergren E."/>
            <person name="Clifton S."/>
            <person name="Fulton L."/>
            <person name="Fulton B."/>
            <person name="Courtney L."/>
            <person name="Fronick C."/>
            <person name="Harrison M."/>
            <person name="Strong C."/>
            <person name="Farmer C."/>
            <person name="Delahaunty K."/>
            <person name="Markovic C."/>
            <person name="Hall O."/>
            <person name="Minx P."/>
            <person name="Tomlinson C."/>
            <person name="Mitreva M."/>
            <person name="Hou S."/>
            <person name="Chen J."/>
            <person name="Wollam A."/>
            <person name="Pepin K.H."/>
            <person name="Johnson M."/>
            <person name="Bhonagiri V."/>
            <person name="Zhang X."/>
            <person name="Suruliraj S."/>
            <person name="Warren W."/>
            <person name="Chinwalla A."/>
            <person name="Mardis E.R."/>
            <person name="Wilson R.K."/>
        </authorList>
    </citation>
    <scope>NUCLEOTIDE SEQUENCE [LARGE SCALE GENOMIC DNA]</scope>
    <source>
        <strain evidence="10 11">YIT 11840</strain>
    </source>
</reference>
<dbReference type="Pfam" id="PF00185">
    <property type="entry name" value="OTCace"/>
    <property type="match status" value="1"/>
</dbReference>
<dbReference type="GO" id="GO:0016597">
    <property type="term" value="F:amino acid binding"/>
    <property type="evidence" value="ECO:0007669"/>
    <property type="project" value="InterPro"/>
</dbReference>
<sequence>MITNFFLINLFLSFIKVVKCKITNKLYNRLSICGKVNEMMCSPLSFHFFYVTLKAEEILYLSKKKSEMENRSLVTIADHSKEKIMYLLRMAGEFEKHTNRKLLEGKVVATLFFEPSTRTRLSFETAANRLGARVIGFTDPKVTSSTKGETLKDTIMMVSNYADLIVMRHYLEGAARYASEVSPVPIINAGDGANQHPSQTMLDLYSIYKTQGTLDNLQIYMVGDLKYGRTVHSLLMAMRHFNPTFHFIAPEELKMPDVYKQYCDIHHIKYVEHTDFTADTIAGADILYMTRVQKERFTDLMEYERVKDLYLLKLSMLKKAKDNMRILHPLPRVNEIEYAIDDDPHAYYFEQAHNGLFARQALICDALGLTLDDVMNDRTIID</sequence>
<gene>
    <name evidence="7" type="primary">pyrB</name>
    <name evidence="10" type="ORF">HMPREF9441_03649</name>
</gene>
<dbReference type="PRINTS" id="PR00100">
    <property type="entry name" value="AOTCASE"/>
</dbReference>
<dbReference type="NCBIfam" id="NF002032">
    <property type="entry name" value="PRK00856.1"/>
    <property type="match status" value="1"/>
</dbReference>
<dbReference type="AlphaFoldDB" id="G5SW76"/>
<dbReference type="GO" id="GO:0006207">
    <property type="term" value="P:'de novo' pyrimidine nucleobase biosynthetic process"/>
    <property type="evidence" value="ECO:0007669"/>
    <property type="project" value="InterPro"/>
</dbReference>
<proteinExistence type="inferred from homology"/>